<dbReference type="EMBL" id="VOSW01000028">
    <property type="protein sequence ID" value="KAE8758844.1"/>
    <property type="molecule type" value="Genomic_DNA"/>
</dbReference>
<feature type="region of interest" description="Disordered" evidence="1">
    <location>
        <begin position="140"/>
        <end position="177"/>
    </location>
</feature>
<feature type="signal peptide" evidence="2">
    <location>
        <begin position="1"/>
        <end position="22"/>
    </location>
</feature>
<organism evidence="3 4">
    <name type="scientific">Paraburkholderia madseniana</name>
    <dbReference type="NCBI Taxonomy" id="2599607"/>
    <lineage>
        <taxon>Bacteria</taxon>
        <taxon>Pseudomonadati</taxon>
        <taxon>Pseudomonadota</taxon>
        <taxon>Betaproteobacteria</taxon>
        <taxon>Burkholderiales</taxon>
        <taxon>Burkholderiaceae</taxon>
        <taxon>Paraburkholderia</taxon>
    </lineage>
</organism>
<evidence type="ECO:0000313" key="3">
    <source>
        <dbReference type="EMBL" id="KAE8758844.1"/>
    </source>
</evidence>
<keyword evidence="2" id="KW-0732">Signal</keyword>
<reference evidence="3 4" key="1">
    <citation type="journal article" date="2020" name="Int. J. Syst. Evol. Microbiol.">
        <title>Paraburkholderia madseniana sp. nov., a phenolic acid-degrading bacterium isolated from acidic forest soil.</title>
        <authorList>
            <person name="Wilhelm R.C."/>
            <person name="Murphy S.J.L."/>
            <person name="Feriancek N.M."/>
            <person name="Karasz D.C."/>
            <person name="DeRito C.M."/>
            <person name="Newman J.D."/>
            <person name="Buckley D.H."/>
        </authorList>
    </citation>
    <scope>NUCLEOTIDE SEQUENCE [LARGE SCALE GENOMIC DNA]</scope>
    <source>
        <strain evidence="3 4">RP11</strain>
    </source>
</reference>
<evidence type="ECO:0000256" key="1">
    <source>
        <dbReference type="SAM" id="MobiDB-lite"/>
    </source>
</evidence>
<dbReference type="OrthoDB" id="8656856at2"/>
<dbReference type="PROSITE" id="PS51257">
    <property type="entry name" value="PROKAR_LIPOPROTEIN"/>
    <property type="match status" value="1"/>
</dbReference>
<proteinExistence type="predicted"/>
<gene>
    <name evidence="3" type="ORF">FSO04_16585</name>
</gene>
<evidence type="ECO:0000256" key="2">
    <source>
        <dbReference type="SAM" id="SignalP"/>
    </source>
</evidence>
<dbReference type="InterPro" id="IPR021733">
    <property type="entry name" value="DUF3304"/>
</dbReference>
<dbReference type="RefSeq" id="WP_154560711.1">
    <property type="nucleotide sequence ID" value="NZ_JAMXWG010000030.1"/>
</dbReference>
<dbReference type="Proteomes" id="UP000463700">
    <property type="component" value="Unassembled WGS sequence"/>
</dbReference>
<feature type="chain" id="PRO_5026942065" evidence="2">
    <location>
        <begin position="23"/>
        <end position="177"/>
    </location>
</feature>
<name>A0A6N6WGD1_9BURK</name>
<protein>
    <submittedName>
        <fullName evidence="3">DUF3304 domain-containing protein</fullName>
    </submittedName>
</protein>
<comment type="caution">
    <text evidence="3">The sequence shown here is derived from an EMBL/GenBank/DDBJ whole genome shotgun (WGS) entry which is preliminary data.</text>
</comment>
<sequence length="177" mass="19407">MMKRFFRGSAVAFGLALMSALAACQSPGKEPTFGADLTGIDHLADYLSVSDFSVNGAWGAQAGKGGSTTCCAVIPEKWHPGLKAHVKWSVSDWKHGGGDFHEADVPVDQYSRLGHMWVHFLADGSVRIVVSDFGPYAPDYPGPHDPIPQKYPWKQYPPPTRKGPTFSEDEVEKYNLR</sequence>
<dbReference type="Pfam" id="PF11745">
    <property type="entry name" value="DUF3304"/>
    <property type="match status" value="1"/>
</dbReference>
<dbReference type="AlphaFoldDB" id="A0A6N6WGD1"/>
<evidence type="ECO:0000313" key="4">
    <source>
        <dbReference type="Proteomes" id="UP000463700"/>
    </source>
</evidence>
<accession>A0A6N6WGD1</accession>